<dbReference type="Pfam" id="PF00188">
    <property type="entry name" value="CAP"/>
    <property type="match status" value="1"/>
</dbReference>
<evidence type="ECO:0000313" key="3">
    <source>
        <dbReference type="EMBL" id="XFO66807.1"/>
    </source>
</evidence>
<protein>
    <recommendedName>
        <fullName evidence="2">SCP domain-containing protein</fullName>
    </recommendedName>
</protein>
<dbReference type="EMBL" id="CP155573">
    <property type="protein sequence ID" value="XFO66807.1"/>
    <property type="molecule type" value="Genomic_DNA"/>
</dbReference>
<evidence type="ECO:0000256" key="1">
    <source>
        <dbReference type="SAM" id="MobiDB-lite"/>
    </source>
</evidence>
<dbReference type="RefSeq" id="WP_373665513.1">
    <property type="nucleotide sequence ID" value="NZ_CP155573.1"/>
</dbReference>
<feature type="domain" description="SCP" evidence="2">
    <location>
        <begin position="180"/>
        <end position="295"/>
    </location>
</feature>
<dbReference type="PANTHER" id="PTHR31157">
    <property type="entry name" value="SCP DOMAIN-CONTAINING PROTEIN"/>
    <property type="match status" value="1"/>
</dbReference>
<evidence type="ECO:0000313" key="4">
    <source>
        <dbReference type="Proteomes" id="UP000216752"/>
    </source>
</evidence>
<sequence length="298" mass="31540">MKRSIRNALLGLLGTSIGLYMLAMPLTTTAYAYTPYGNYNSGSTNTNINTNSDNNSQDPVNVVKASSRSLGFNANTDKFTLVSKSTTLAVVNVIHNGTSYNVSLRSRSYNGSWSITSVKAIKSSSNSSNTNSGPTTGSNVTGSTTTATGSSSTTTSNSSTSTTSTGTSSGNVSATEQQAVNLLNADRRANGLPDLQVDSRLTTLARNYAQDMLNRNYFSHYSPEGQSPFDRIKLAGITYSAAGENIGINQTVQQAEVAFMNSSGHRANILNSSYTKVGIGVTFDKSGNVYVVQDFIKP</sequence>
<name>A0ABZ3IMY3_9FIRM</name>
<dbReference type="CDD" id="cd05379">
    <property type="entry name" value="CAP_bacterial"/>
    <property type="match status" value="1"/>
</dbReference>
<keyword evidence="4" id="KW-1185">Reference proteome</keyword>
<dbReference type="InterPro" id="IPR035940">
    <property type="entry name" value="CAP_sf"/>
</dbReference>
<dbReference type="SUPFAM" id="SSF55797">
    <property type="entry name" value="PR-1-like"/>
    <property type="match status" value="1"/>
</dbReference>
<proteinExistence type="predicted"/>
<evidence type="ECO:0000259" key="2">
    <source>
        <dbReference type="Pfam" id="PF00188"/>
    </source>
</evidence>
<dbReference type="Gene3D" id="3.40.33.10">
    <property type="entry name" value="CAP"/>
    <property type="match status" value="1"/>
</dbReference>
<gene>
    <name evidence="3" type="ORF">SPSIL_029670</name>
</gene>
<dbReference type="InterPro" id="IPR014044">
    <property type="entry name" value="CAP_dom"/>
</dbReference>
<dbReference type="PANTHER" id="PTHR31157:SF1">
    <property type="entry name" value="SCP DOMAIN-CONTAINING PROTEIN"/>
    <property type="match status" value="1"/>
</dbReference>
<feature type="region of interest" description="Disordered" evidence="1">
    <location>
        <begin position="123"/>
        <end position="173"/>
    </location>
</feature>
<reference evidence="3" key="1">
    <citation type="submission" date="2024-05" db="EMBL/GenBank/DDBJ databases">
        <title>Isolation and characterization of Sporomusa carbonis sp. nov., a carboxydotrophic hydrogenogen in the genus of Sporomusa isolated from a charcoal burning pile.</title>
        <authorList>
            <person name="Boeer T."/>
            <person name="Rosenbaum F."/>
            <person name="Eysell L."/>
            <person name="Mueller V."/>
            <person name="Daniel R."/>
            <person name="Poehlein A."/>
        </authorList>
    </citation>
    <scope>NUCLEOTIDE SEQUENCE [LARGE SCALE GENOMIC DNA]</scope>
    <source>
        <strain evidence="3">DSM 10669</strain>
    </source>
</reference>
<organism evidence="3 4">
    <name type="scientific">Sporomusa silvacetica DSM 10669</name>
    <dbReference type="NCBI Taxonomy" id="1123289"/>
    <lineage>
        <taxon>Bacteria</taxon>
        <taxon>Bacillati</taxon>
        <taxon>Bacillota</taxon>
        <taxon>Negativicutes</taxon>
        <taxon>Selenomonadales</taxon>
        <taxon>Sporomusaceae</taxon>
        <taxon>Sporomusa</taxon>
    </lineage>
</organism>
<accession>A0ABZ3IMY3</accession>
<dbReference type="Proteomes" id="UP000216752">
    <property type="component" value="Chromosome"/>
</dbReference>